<feature type="compositionally biased region" description="Low complexity" evidence="3">
    <location>
        <begin position="811"/>
        <end position="821"/>
    </location>
</feature>
<dbReference type="InterPro" id="IPR011990">
    <property type="entry name" value="TPR-like_helical_dom_sf"/>
</dbReference>
<feature type="signal peptide" evidence="4">
    <location>
        <begin position="1"/>
        <end position="20"/>
    </location>
</feature>
<dbReference type="InterPro" id="IPR002885">
    <property type="entry name" value="PPR_rpt"/>
</dbReference>
<dbReference type="OrthoDB" id="192611at2759"/>
<dbReference type="PROSITE" id="PS51375">
    <property type="entry name" value="PPR"/>
    <property type="match status" value="5"/>
</dbReference>
<feature type="repeat" description="PPR" evidence="2">
    <location>
        <begin position="407"/>
        <end position="437"/>
    </location>
</feature>
<keyword evidence="6" id="KW-1185">Reference proteome</keyword>
<evidence type="ECO:0000313" key="5">
    <source>
        <dbReference type="EMBL" id="KAF4656073.1"/>
    </source>
</evidence>
<dbReference type="Gene3D" id="1.25.40.10">
    <property type="entry name" value="Tetratricopeptide repeat domain"/>
    <property type="match status" value="3"/>
</dbReference>
<sequence>MPHSHIRAIWILSILLATEAAVHDLSDAESSPRFSLGESISLIIAEVVESMWIELIIGTAIVLCLIVSQSSSLRTTLYAPTKSGPNTAALDAMSHEPCSNNMVLECEHAPSVTETVTTITRLTGSRFNAAVFMYRRLIASGELSDLLGEVSQNAEDVRASITEMLSSLCLAAVRVCSSPRSLREGEVMTDSSGNREERIEVEEVLRDMVKLGLDIPIDTLISITKMCTSKHLYKKCLWIHRKLLESELGLSPVLDKTINSCLLLCAVEAKDLEICELYFDRLKSTVDGPSPKDLCNMVKCYAYSGEADKAVGVIQSMRETGLPLDVVTCNSVISGCVNRRELDMAESLLDEMAKPIGEGGEEEDRRGGGAADVVTYNTVMKGHARIGDVIKCAHLMKQMKSQEIFPTVVTYGIFLDCCINAGDMSRAKKVFQEMRQRQNIGGSDQSDGFALNTVMYTTLIKGHAKDGQVDAAMTVYDEMKNCGVAPDLITFSILIKVNCDCGRANVSLGLLKEMLDAGFDPDEIIFNNLLLGCCTPVLASLAPFKERRQLASAILAEMKRRAVSGSSATFSILMKVIFATIGDQPSQSTAEELREKYNAVFEECLNLLDVKMEEEYGVIPELRLYTQLAQQAIRQRNGGVTLRICGSMIGRHMRNLQPDHPQPSVPKSTANTRNLAPRNRVDVINRQTVETLLGSAVTCGLLETAVQLVELFIKFKVSKDAITLTGSFLKVINLPDEEDPLIAKLRSMMLKKPKGDLYVSEMKRIVAAYSSDPAKFTSVSTVYQGISGISASQTSEEGEWKVIRNRKRFSSNDSSVSTQTSRMAPRVKGNHWTAREGSSWRKLS</sequence>
<comment type="caution">
    <text evidence="5">The sequence shown here is derived from an EMBL/GenBank/DDBJ whole genome shotgun (WGS) entry which is preliminary data.</text>
</comment>
<evidence type="ECO:0000313" key="6">
    <source>
        <dbReference type="Proteomes" id="UP000591131"/>
    </source>
</evidence>
<organism evidence="5 6">
    <name type="scientific">Perkinsus chesapeaki</name>
    <name type="common">Clam parasite</name>
    <name type="synonym">Perkinsus andrewsi</name>
    <dbReference type="NCBI Taxonomy" id="330153"/>
    <lineage>
        <taxon>Eukaryota</taxon>
        <taxon>Sar</taxon>
        <taxon>Alveolata</taxon>
        <taxon>Perkinsozoa</taxon>
        <taxon>Perkinsea</taxon>
        <taxon>Perkinsida</taxon>
        <taxon>Perkinsidae</taxon>
        <taxon>Perkinsus</taxon>
    </lineage>
</organism>
<accession>A0A7J6LA51</accession>
<feature type="repeat" description="PPR" evidence="2">
    <location>
        <begin position="372"/>
        <end position="406"/>
    </location>
</feature>
<feature type="repeat" description="PPR" evidence="2">
    <location>
        <begin position="452"/>
        <end position="486"/>
    </location>
</feature>
<dbReference type="Pfam" id="PF01535">
    <property type="entry name" value="PPR"/>
    <property type="match status" value="2"/>
</dbReference>
<dbReference type="PANTHER" id="PTHR47447:SF28">
    <property type="entry name" value="PENTACOTRIPEPTIDE-REPEAT REGION OF PRORP DOMAIN-CONTAINING PROTEIN"/>
    <property type="match status" value="1"/>
</dbReference>
<dbReference type="Pfam" id="PF13041">
    <property type="entry name" value="PPR_2"/>
    <property type="match status" value="2"/>
</dbReference>
<feature type="repeat" description="PPR" evidence="2">
    <location>
        <begin position="487"/>
        <end position="521"/>
    </location>
</feature>
<proteinExistence type="predicted"/>
<evidence type="ECO:0000256" key="2">
    <source>
        <dbReference type="PROSITE-ProRule" id="PRU00708"/>
    </source>
</evidence>
<dbReference type="Proteomes" id="UP000591131">
    <property type="component" value="Unassembled WGS sequence"/>
</dbReference>
<protein>
    <submittedName>
        <fullName evidence="5">Uncharacterized protein</fullName>
    </submittedName>
</protein>
<reference evidence="5 6" key="1">
    <citation type="submission" date="2020-04" db="EMBL/GenBank/DDBJ databases">
        <title>Perkinsus chesapeaki whole genome sequence.</title>
        <authorList>
            <person name="Bogema D.R."/>
        </authorList>
    </citation>
    <scope>NUCLEOTIDE SEQUENCE [LARGE SCALE GENOMIC DNA]</scope>
    <source>
        <strain evidence="5">ATCC PRA-425</strain>
    </source>
</reference>
<evidence type="ECO:0000256" key="3">
    <source>
        <dbReference type="SAM" id="MobiDB-lite"/>
    </source>
</evidence>
<evidence type="ECO:0000256" key="1">
    <source>
        <dbReference type="ARBA" id="ARBA00022737"/>
    </source>
</evidence>
<dbReference type="NCBIfam" id="TIGR00756">
    <property type="entry name" value="PPR"/>
    <property type="match status" value="4"/>
</dbReference>
<feature type="region of interest" description="Disordered" evidence="3">
    <location>
        <begin position="809"/>
        <end position="844"/>
    </location>
</feature>
<dbReference type="EMBL" id="JAAPAO010000620">
    <property type="protein sequence ID" value="KAF4656073.1"/>
    <property type="molecule type" value="Genomic_DNA"/>
</dbReference>
<gene>
    <name evidence="5" type="ORF">FOL47_009176</name>
</gene>
<name>A0A7J6LA51_PERCH</name>
<dbReference type="PANTHER" id="PTHR47447">
    <property type="entry name" value="OS03G0856100 PROTEIN"/>
    <property type="match status" value="1"/>
</dbReference>
<dbReference type="AlphaFoldDB" id="A0A7J6LA51"/>
<evidence type="ECO:0000256" key="4">
    <source>
        <dbReference type="SAM" id="SignalP"/>
    </source>
</evidence>
<keyword evidence="1" id="KW-0677">Repeat</keyword>
<feature type="repeat" description="PPR" evidence="2">
    <location>
        <begin position="325"/>
        <end position="355"/>
    </location>
</feature>
<feature type="chain" id="PRO_5029858421" evidence="4">
    <location>
        <begin position="21"/>
        <end position="844"/>
    </location>
</feature>
<keyword evidence="4" id="KW-0732">Signal</keyword>